<evidence type="ECO:0000256" key="5">
    <source>
        <dbReference type="ARBA" id="ARBA00023136"/>
    </source>
</evidence>
<protein>
    <recommendedName>
        <fullName evidence="7">Tetraspanin</fullName>
    </recommendedName>
</protein>
<dbReference type="SUPFAM" id="SSF48652">
    <property type="entry name" value="Tetraspanin"/>
    <property type="match status" value="1"/>
</dbReference>
<dbReference type="InterPro" id="IPR008952">
    <property type="entry name" value="Tetraspanin_EC2_sf"/>
</dbReference>
<dbReference type="CDD" id="cd03127">
    <property type="entry name" value="tetraspanin_LEL"/>
    <property type="match status" value="1"/>
</dbReference>
<dbReference type="OrthoDB" id="6512813at2759"/>
<evidence type="ECO:0000256" key="7">
    <source>
        <dbReference type="RuleBase" id="RU361218"/>
    </source>
</evidence>
<evidence type="ECO:0000256" key="4">
    <source>
        <dbReference type="ARBA" id="ARBA00022989"/>
    </source>
</evidence>
<feature type="disulfide bond" evidence="6">
    <location>
        <begin position="148"/>
        <end position="183"/>
    </location>
</feature>
<dbReference type="Pfam" id="PF00335">
    <property type="entry name" value="Tetraspanin"/>
    <property type="match status" value="1"/>
</dbReference>
<evidence type="ECO:0000313" key="10">
    <source>
        <dbReference type="EnsemblMetazoa" id="KAF7488105.1"/>
    </source>
</evidence>
<evidence type="ECO:0000313" key="12">
    <source>
        <dbReference type="Proteomes" id="UP000616769"/>
    </source>
</evidence>
<dbReference type="Proteomes" id="UP000070412">
    <property type="component" value="Unassembled WGS sequence"/>
</dbReference>
<dbReference type="EnsemblMetazoa" id="SSS_1445s_mrna">
    <property type="protein sequence ID" value="KAF7488105.1"/>
    <property type="gene ID" value="SSS_1445"/>
</dbReference>
<reference evidence="10" key="4">
    <citation type="submission" date="2022-06" db="UniProtKB">
        <authorList>
            <consortium name="EnsemblMetazoa"/>
        </authorList>
    </citation>
    <scope>IDENTIFICATION</scope>
</reference>
<keyword evidence="6" id="KW-1015">Disulfide bond</keyword>
<keyword evidence="4 7" id="KW-1133">Transmembrane helix</keyword>
<feature type="transmembrane region" description="Helical" evidence="7">
    <location>
        <begin position="209"/>
        <end position="229"/>
    </location>
</feature>
<dbReference type="PANTHER" id="PTHR19282:SF544">
    <property type="entry name" value="TETRASPANIN"/>
    <property type="match status" value="1"/>
</dbReference>
<dbReference type="GO" id="GO:0005886">
    <property type="term" value="C:plasma membrane"/>
    <property type="evidence" value="ECO:0007669"/>
    <property type="project" value="TreeGrafter"/>
</dbReference>
<reference evidence="11" key="2">
    <citation type="journal article" date="2020" name="PLoS Negl. Trop. Dis.">
        <title>High-quality nuclear genome for Sarcoptes scabiei-A critical resource for a neglected parasite.</title>
        <authorList>
            <person name="Korhonen P.K."/>
            <person name="Gasser R.B."/>
            <person name="Ma G."/>
            <person name="Wang T."/>
            <person name="Stroehlein A.J."/>
            <person name="Young N.D."/>
            <person name="Ang C.S."/>
            <person name="Fernando D.D."/>
            <person name="Lu H.C."/>
            <person name="Taylor S."/>
            <person name="Reynolds S.L."/>
            <person name="Mofiz E."/>
            <person name="Najaraj S.H."/>
            <person name="Gowda H."/>
            <person name="Madugundu A."/>
            <person name="Renuse S."/>
            <person name="Holt D."/>
            <person name="Pandey A."/>
            <person name="Papenfuss A.T."/>
            <person name="Fischer K."/>
        </authorList>
    </citation>
    <scope>NUCLEOTIDE SEQUENCE [LARGE SCALE GENOMIC DNA]</scope>
</reference>
<dbReference type="EMBL" id="JXLN01007793">
    <property type="protein sequence ID" value="KPM04224.1"/>
    <property type="molecule type" value="Genomic_DNA"/>
</dbReference>
<dbReference type="PRINTS" id="PR00259">
    <property type="entry name" value="TMFOUR"/>
</dbReference>
<feature type="transmembrane region" description="Helical" evidence="7">
    <location>
        <begin position="12"/>
        <end position="36"/>
    </location>
</feature>
<comment type="similarity">
    <text evidence="2 7">Belongs to the tetraspanin (TM4SF) family.</text>
</comment>
<evidence type="ECO:0000256" key="2">
    <source>
        <dbReference type="ARBA" id="ARBA00006840"/>
    </source>
</evidence>
<reference evidence="8" key="3">
    <citation type="submission" date="2020-01" db="EMBL/GenBank/DDBJ databases">
        <authorList>
            <person name="Korhonen P.K.K."/>
            <person name="Guangxu M.G."/>
            <person name="Wang T.W."/>
            <person name="Stroehlein A.J.S."/>
            <person name="Young N.D."/>
            <person name="Ang C.-S.A."/>
            <person name="Fernando D.W.F."/>
            <person name="Lu H.L."/>
            <person name="Taylor S.T."/>
            <person name="Ehtesham M.E.M."/>
            <person name="Najaraj S.H.N."/>
            <person name="Harsha G.H.G."/>
            <person name="Madugundu A.M."/>
            <person name="Renuse S.R."/>
            <person name="Holt D.H."/>
            <person name="Pandey A.P."/>
            <person name="Papenfuss A.P."/>
            <person name="Gasser R.B.G."/>
            <person name="Fischer K.F."/>
        </authorList>
    </citation>
    <scope>NUCLEOTIDE SEQUENCE</scope>
    <source>
        <strain evidence="8">SSS_KF_BRIS2020</strain>
    </source>
</reference>
<feature type="transmembrane region" description="Helical" evidence="7">
    <location>
        <begin position="88"/>
        <end position="108"/>
    </location>
</feature>
<accession>A0A131ZZW3</accession>
<dbReference type="AlphaFoldDB" id="A0A131ZZW3"/>
<dbReference type="VEuPathDB" id="VectorBase:SSCA003424"/>
<reference evidence="9 12" key="1">
    <citation type="journal article" date="2015" name="Parasit. Vectors">
        <title>Draft genome of the scabies mite.</title>
        <authorList>
            <person name="Rider S.D.Jr."/>
            <person name="Morgan M.S."/>
            <person name="Arlian L.G."/>
        </authorList>
    </citation>
    <scope>NUCLEOTIDE SEQUENCE [LARGE SCALE GENOMIC DNA]</scope>
    <source>
        <strain evidence="9">Arlian Lab</strain>
    </source>
</reference>
<name>A0A131ZZW3_SARSC</name>
<dbReference type="EMBL" id="WVUK01000066">
    <property type="protein sequence ID" value="KAF7488105.1"/>
    <property type="molecule type" value="Genomic_DNA"/>
</dbReference>
<sequence length="240" mass="26718">MMASCAATLIKIALFLFNIILLGIGLFLIYSGYTIFDLNSDKYEFSDLISTNFKSGSIALIGFGALIVLIAALGIFGACLESTALLNIYGYIIFFLVIGEIILFYYSFKYKDEFIYNMENGVKKAINQYQDDAKLAYGLQMIQKLFQCCGLNGPNDYKDTSRLPASCCDQMENVTIKTPRTSCQKSEIVFSVGCKNSPFIKKTLGSITYAAYAVILLQLIVILAACCLARDLRTERCNQY</sequence>
<feature type="disulfide bond" evidence="6">
    <location>
        <begin position="149"/>
        <end position="168"/>
    </location>
</feature>
<feature type="transmembrane region" description="Helical" evidence="7">
    <location>
        <begin position="56"/>
        <end position="76"/>
    </location>
</feature>
<dbReference type="Gene3D" id="1.10.1450.10">
    <property type="entry name" value="Tetraspanin"/>
    <property type="match status" value="1"/>
</dbReference>
<evidence type="ECO:0000313" key="9">
    <source>
        <dbReference type="EMBL" id="KPM04224.1"/>
    </source>
</evidence>
<evidence type="ECO:0000313" key="8">
    <source>
        <dbReference type="EMBL" id="KAF7488105.1"/>
    </source>
</evidence>
<evidence type="ECO:0000256" key="3">
    <source>
        <dbReference type="ARBA" id="ARBA00022692"/>
    </source>
</evidence>
<dbReference type="InterPro" id="IPR018499">
    <property type="entry name" value="Tetraspanin/Peripherin"/>
</dbReference>
<dbReference type="InterPro" id="IPR000301">
    <property type="entry name" value="Tetraspanin_animals"/>
</dbReference>
<proteinExistence type="inferred from homology"/>
<dbReference type="PANTHER" id="PTHR19282">
    <property type="entry name" value="TETRASPANIN"/>
    <property type="match status" value="1"/>
</dbReference>
<organism evidence="9 12">
    <name type="scientific">Sarcoptes scabiei</name>
    <name type="common">Itch mite</name>
    <name type="synonym">Acarus scabiei</name>
    <dbReference type="NCBI Taxonomy" id="52283"/>
    <lineage>
        <taxon>Eukaryota</taxon>
        <taxon>Metazoa</taxon>
        <taxon>Ecdysozoa</taxon>
        <taxon>Arthropoda</taxon>
        <taxon>Chelicerata</taxon>
        <taxon>Arachnida</taxon>
        <taxon>Acari</taxon>
        <taxon>Acariformes</taxon>
        <taxon>Sarcoptiformes</taxon>
        <taxon>Astigmata</taxon>
        <taxon>Psoroptidia</taxon>
        <taxon>Sarcoptoidea</taxon>
        <taxon>Sarcoptidae</taxon>
        <taxon>Sarcoptinae</taxon>
        <taxon>Sarcoptes</taxon>
    </lineage>
</organism>
<evidence type="ECO:0000313" key="11">
    <source>
        <dbReference type="Proteomes" id="UP000070412"/>
    </source>
</evidence>
<dbReference type="PIRSF" id="PIRSF002419">
    <property type="entry name" value="Tetraspanin"/>
    <property type="match status" value="1"/>
</dbReference>
<keyword evidence="3 7" id="KW-0812">Transmembrane</keyword>
<gene>
    <name evidence="9" type="ORF">QR98_0026670</name>
    <name evidence="8" type="ORF">SSS_1445</name>
</gene>
<evidence type="ECO:0000256" key="6">
    <source>
        <dbReference type="PIRSR" id="PIRSR002419-1"/>
    </source>
</evidence>
<keyword evidence="11" id="KW-1185">Reference proteome</keyword>
<comment type="subcellular location">
    <subcellularLocation>
        <location evidence="1 7">Membrane</location>
        <topology evidence="1 7">Multi-pass membrane protein</topology>
    </subcellularLocation>
</comment>
<keyword evidence="5 7" id="KW-0472">Membrane</keyword>
<dbReference type="Proteomes" id="UP000616769">
    <property type="component" value="Unassembled WGS sequence"/>
</dbReference>
<evidence type="ECO:0000256" key="1">
    <source>
        <dbReference type="ARBA" id="ARBA00004141"/>
    </source>
</evidence>